<dbReference type="InterPro" id="IPR031259">
    <property type="entry name" value="ILBP"/>
</dbReference>
<dbReference type="InterPro" id="IPR000463">
    <property type="entry name" value="Fatty_acid-bd"/>
</dbReference>
<reference evidence="3" key="1">
    <citation type="journal article" date="2010" name="Science">
        <title>Plasticity of animal genome architecture unmasked by rapid evolution of a pelagic tunicate.</title>
        <authorList>
            <person name="Denoeud F."/>
            <person name="Henriet S."/>
            <person name="Mungpakdee S."/>
            <person name="Aury J.M."/>
            <person name="Da Silva C."/>
            <person name="Brinkmann H."/>
            <person name="Mikhaleva J."/>
            <person name="Olsen L.C."/>
            <person name="Jubin C."/>
            <person name="Canestro C."/>
            <person name="Bouquet J.M."/>
            <person name="Danks G."/>
            <person name="Poulain J."/>
            <person name="Campsteijn C."/>
            <person name="Adamski M."/>
            <person name="Cross I."/>
            <person name="Yadetie F."/>
            <person name="Muffato M."/>
            <person name="Louis A."/>
            <person name="Butcher S."/>
            <person name="Tsagkogeorga G."/>
            <person name="Konrad A."/>
            <person name="Singh S."/>
            <person name="Jensen M.F."/>
            <person name="Cong E.H."/>
            <person name="Eikeseth-Otteraa H."/>
            <person name="Noel B."/>
            <person name="Anthouard V."/>
            <person name="Porcel B.M."/>
            <person name="Kachouri-Lafond R."/>
            <person name="Nishino A."/>
            <person name="Ugolini M."/>
            <person name="Chourrout P."/>
            <person name="Nishida H."/>
            <person name="Aasland R."/>
            <person name="Huzurbazar S."/>
            <person name="Westhof E."/>
            <person name="Delsuc F."/>
            <person name="Lehrach H."/>
            <person name="Reinhardt R."/>
            <person name="Weissenbach J."/>
            <person name="Roy S.W."/>
            <person name="Artiguenave F."/>
            <person name="Postlethwait J.H."/>
            <person name="Manak J.R."/>
            <person name="Thompson E.M."/>
            <person name="Jaillon O."/>
            <person name="Du Pasquier L."/>
            <person name="Boudinot P."/>
            <person name="Liberles D.A."/>
            <person name="Volff J.N."/>
            <person name="Philippe H."/>
            <person name="Lenhard B."/>
            <person name="Roest Crollius H."/>
            <person name="Wincker P."/>
            <person name="Chourrout D."/>
        </authorList>
    </citation>
    <scope>NUCLEOTIDE SEQUENCE [LARGE SCALE GENOMIC DNA]</scope>
</reference>
<evidence type="ECO:0000313" key="3">
    <source>
        <dbReference type="EMBL" id="CBY10200.1"/>
    </source>
</evidence>
<name>E4XHY4_OIKDI</name>
<dbReference type="PRINTS" id="PR00178">
    <property type="entry name" value="FATTYACIDBP"/>
</dbReference>
<dbReference type="Proteomes" id="UP000001307">
    <property type="component" value="Unassembled WGS sequence"/>
</dbReference>
<organism evidence="3">
    <name type="scientific">Oikopleura dioica</name>
    <name type="common">Tunicate</name>
    <dbReference type="NCBI Taxonomy" id="34765"/>
    <lineage>
        <taxon>Eukaryota</taxon>
        <taxon>Metazoa</taxon>
        <taxon>Chordata</taxon>
        <taxon>Tunicata</taxon>
        <taxon>Appendicularia</taxon>
        <taxon>Copelata</taxon>
        <taxon>Oikopleuridae</taxon>
        <taxon>Oikopleura</taxon>
    </lineage>
</organism>
<feature type="compositionally biased region" description="Low complexity" evidence="2">
    <location>
        <begin position="86"/>
        <end position="102"/>
    </location>
</feature>
<evidence type="ECO:0000256" key="1">
    <source>
        <dbReference type="ARBA" id="ARBA00008390"/>
    </source>
</evidence>
<keyword evidence="4" id="KW-1185">Reference proteome</keyword>
<dbReference type="AlphaFoldDB" id="E4XHY4"/>
<dbReference type="InterPro" id="IPR012674">
    <property type="entry name" value="Calycin"/>
</dbReference>
<sequence>MISTSRKLIFLRFYSSRNSISSDDLSTSEKITNHPRLMFFFSTARMARSSGSLDPQSTQRNAGLLSFQKCRTQSTSMATSAERAETGTSSSTRSGSRPRTSPSLLLRNRIKNFAVLTKNQHEAFFLANFLLFSNESIFNKRPPQTFVIIISYQLNGEKVWSGHRNAIRTHRRGKKVKNIKMGKAVAEKFAGKWKQESTDNIDALNTKLGFGWATRKIANMMDVHIEITCNADSMHFSTKTKLKSMESTLPYTGSSDQKGFSDEVIATTVVYEGDDMVINGKGVKCGDKLEDSRRVFSLKNGKLHIIQTVGGITGTRILVKQ</sequence>
<evidence type="ECO:0000313" key="4">
    <source>
        <dbReference type="Proteomes" id="UP000001307"/>
    </source>
</evidence>
<evidence type="ECO:0000256" key="2">
    <source>
        <dbReference type="SAM" id="MobiDB-lite"/>
    </source>
</evidence>
<comment type="similarity">
    <text evidence="1">Belongs to the calycin superfamily. Fatty-acid binding protein (FABP) family.</text>
</comment>
<accession>E4XHY4</accession>
<dbReference type="PANTHER" id="PTHR11955">
    <property type="entry name" value="FATTY ACID BINDING PROTEIN"/>
    <property type="match status" value="1"/>
</dbReference>
<evidence type="ECO:0008006" key="5">
    <source>
        <dbReference type="Google" id="ProtNLM"/>
    </source>
</evidence>
<dbReference type="SUPFAM" id="SSF50814">
    <property type="entry name" value="Lipocalins"/>
    <property type="match status" value="1"/>
</dbReference>
<protein>
    <recommendedName>
        <fullName evidence="5">Lipocalin/cytosolic fatty-acid binding domain-containing protein</fullName>
    </recommendedName>
</protein>
<dbReference type="EMBL" id="FN653053">
    <property type="protein sequence ID" value="CBY10200.1"/>
    <property type="molecule type" value="Genomic_DNA"/>
</dbReference>
<dbReference type="InParanoid" id="E4XHY4"/>
<proteinExistence type="inferred from homology"/>
<feature type="region of interest" description="Disordered" evidence="2">
    <location>
        <begin position="76"/>
        <end position="102"/>
    </location>
</feature>
<gene>
    <name evidence="3" type="ORF">GSOID_T00011134001</name>
</gene>
<dbReference type="GO" id="GO:0008289">
    <property type="term" value="F:lipid binding"/>
    <property type="evidence" value="ECO:0007669"/>
    <property type="project" value="InterPro"/>
</dbReference>
<dbReference type="OrthoDB" id="354351at2759"/>
<dbReference type="Gene3D" id="2.40.128.20">
    <property type="match status" value="1"/>
</dbReference>
<dbReference type="CDD" id="cd00742">
    <property type="entry name" value="FABP"/>
    <property type="match status" value="1"/>
</dbReference>